<dbReference type="Gene3D" id="3.10.180.10">
    <property type="entry name" value="2,3-Dihydroxybiphenyl 1,2-Dioxygenase, domain 1"/>
    <property type="match status" value="1"/>
</dbReference>
<dbReference type="SUPFAM" id="SSF54593">
    <property type="entry name" value="Glyoxalase/Bleomycin resistance protein/Dihydroxybiphenyl dioxygenase"/>
    <property type="match status" value="1"/>
</dbReference>
<dbReference type="EMBL" id="JBHLTP010000011">
    <property type="protein sequence ID" value="MFC0524449.1"/>
    <property type="molecule type" value="Genomic_DNA"/>
</dbReference>
<comment type="caution">
    <text evidence="2">The sequence shown here is derived from an EMBL/GenBank/DDBJ whole genome shotgun (WGS) entry which is preliminary data.</text>
</comment>
<evidence type="ECO:0000313" key="2">
    <source>
        <dbReference type="EMBL" id="MFC0524449.1"/>
    </source>
</evidence>
<evidence type="ECO:0000259" key="1">
    <source>
        <dbReference type="PROSITE" id="PS51819"/>
    </source>
</evidence>
<dbReference type="InterPro" id="IPR029068">
    <property type="entry name" value="Glyas_Bleomycin-R_OHBP_Dase"/>
</dbReference>
<organism evidence="2 3">
    <name type="scientific">Pontibacillus salicampi</name>
    <dbReference type="NCBI Taxonomy" id="1449801"/>
    <lineage>
        <taxon>Bacteria</taxon>
        <taxon>Bacillati</taxon>
        <taxon>Bacillota</taxon>
        <taxon>Bacilli</taxon>
        <taxon>Bacillales</taxon>
        <taxon>Bacillaceae</taxon>
        <taxon>Pontibacillus</taxon>
    </lineage>
</organism>
<reference evidence="2 3" key="1">
    <citation type="submission" date="2024-09" db="EMBL/GenBank/DDBJ databases">
        <authorList>
            <person name="Sun Q."/>
            <person name="Mori K."/>
        </authorList>
    </citation>
    <scope>NUCLEOTIDE SEQUENCE [LARGE SCALE GENOMIC DNA]</scope>
    <source>
        <strain evidence="2 3">NCAIM B.02529</strain>
    </source>
</reference>
<proteinExistence type="predicted"/>
<accession>A0ABV6LQ44</accession>
<dbReference type="PROSITE" id="PS51819">
    <property type="entry name" value="VOC"/>
    <property type="match status" value="1"/>
</dbReference>
<protein>
    <submittedName>
        <fullName evidence="2">VOC family protein</fullName>
    </submittedName>
</protein>
<gene>
    <name evidence="2" type="ORF">ACFFGV_12815</name>
</gene>
<keyword evidence="3" id="KW-1185">Reference proteome</keyword>
<name>A0ABV6LQ44_9BACI</name>
<dbReference type="Pfam" id="PF00903">
    <property type="entry name" value="Glyoxalase"/>
    <property type="match status" value="1"/>
</dbReference>
<dbReference type="InterPro" id="IPR037523">
    <property type="entry name" value="VOC_core"/>
</dbReference>
<dbReference type="Proteomes" id="UP001589836">
    <property type="component" value="Unassembled WGS sequence"/>
</dbReference>
<sequence>MKSPIKPKMHTVFVHVSDLYHSVEWYHSLLDLPYNQEDVSLPVYNMPMDTYTGLVLDAGPEGNKKNTGLSPHPLFNLHTDDIDEAYQFVVDKGMNIASPISRFDDISFFDIKDPDGNVVMICTG</sequence>
<dbReference type="InterPro" id="IPR004360">
    <property type="entry name" value="Glyas_Fos-R_dOase_dom"/>
</dbReference>
<feature type="domain" description="VOC" evidence="1">
    <location>
        <begin position="8"/>
        <end position="124"/>
    </location>
</feature>
<evidence type="ECO:0000313" key="3">
    <source>
        <dbReference type="Proteomes" id="UP001589836"/>
    </source>
</evidence>
<dbReference type="RefSeq" id="WP_377348437.1">
    <property type="nucleotide sequence ID" value="NZ_JBHLTP010000011.1"/>
</dbReference>